<dbReference type="SUPFAM" id="SSF56784">
    <property type="entry name" value="HAD-like"/>
    <property type="match status" value="1"/>
</dbReference>
<dbReference type="OrthoDB" id="9797743at2"/>
<comment type="pathway">
    <text evidence="2">Organic acid metabolism; glycolate biosynthesis; glycolate from 2-phosphoglycolate: step 1/1.</text>
</comment>
<dbReference type="SFLD" id="SFLDG01129">
    <property type="entry name" value="C1.5:_HAD__Beta-PGM__Phosphata"/>
    <property type="match status" value="1"/>
</dbReference>
<dbReference type="InterPro" id="IPR023198">
    <property type="entry name" value="PGP-like_dom2"/>
</dbReference>
<accession>A0A2R8AG69</accession>
<dbReference type="Proteomes" id="UP000244932">
    <property type="component" value="Unassembled WGS sequence"/>
</dbReference>
<evidence type="ECO:0000256" key="3">
    <source>
        <dbReference type="ARBA" id="ARBA00006171"/>
    </source>
</evidence>
<organism evidence="5 6">
    <name type="scientific">Pontivivens insulae</name>
    <dbReference type="NCBI Taxonomy" id="1639689"/>
    <lineage>
        <taxon>Bacteria</taxon>
        <taxon>Pseudomonadati</taxon>
        <taxon>Pseudomonadota</taxon>
        <taxon>Alphaproteobacteria</taxon>
        <taxon>Rhodobacterales</taxon>
        <taxon>Paracoccaceae</taxon>
        <taxon>Pontivivens</taxon>
    </lineage>
</organism>
<sequence>MVKAILFDKDGTLFGFDATWGPWTERILKELSRDEDHLNALAVAAGFNRKTQAFDPTSPVIAGTPEDAARVIAPLLKTYTVATLTEALSRAAETVEPVEAVPLRPLLEQLAQDHKLGVMTNDAERAAHDQLSRCGVTEYFDAIIGFDSGYGAKPDPDPLLAFAAMAGLAPGDIAMIGDSSHDLHAARAAGFVPVGVLTGPATEDDLYAAGAAAVLSDIGALPEYLAAR</sequence>
<dbReference type="InterPro" id="IPR023214">
    <property type="entry name" value="HAD_sf"/>
</dbReference>
<keyword evidence="6" id="KW-1185">Reference proteome</keyword>
<name>A0A2R8AG69_9RHOB</name>
<evidence type="ECO:0000313" key="6">
    <source>
        <dbReference type="Proteomes" id="UP000244932"/>
    </source>
</evidence>
<keyword evidence="5" id="KW-0378">Hydrolase</keyword>
<comment type="similarity">
    <text evidence="3">Belongs to the HAD-like hydrolase superfamily. CbbY/CbbZ/Gph/YieH family.</text>
</comment>
<dbReference type="NCBIfam" id="TIGR01549">
    <property type="entry name" value="HAD-SF-IA-v1"/>
    <property type="match status" value="1"/>
</dbReference>
<evidence type="ECO:0000256" key="2">
    <source>
        <dbReference type="ARBA" id="ARBA00004818"/>
    </source>
</evidence>
<gene>
    <name evidence="5" type="primary">gph</name>
    <name evidence="5" type="ORF">POI8812_03411</name>
</gene>
<dbReference type="GO" id="GO:0006281">
    <property type="term" value="P:DNA repair"/>
    <property type="evidence" value="ECO:0007669"/>
    <property type="project" value="TreeGrafter"/>
</dbReference>
<dbReference type="Pfam" id="PF00702">
    <property type="entry name" value="Hydrolase"/>
    <property type="match status" value="1"/>
</dbReference>
<dbReference type="PANTHER" id="PTHR43434:SF1">
    <property type="entry name" value="PHOSPHOGLYCOLATE PHOSPHATASE"/>
    <property type="match status" value="1"/>
</dbReference>
<dbReference type="AlphaFoldDB" id="A0A2R8AG69"/>
<dbReference type="InterPro" id="IPR006439">
    <property type="entry name" value="HAD-SF_hydro_IA"/>
</dbReference>
<dbReference type="EC" id="3.1.3.18" evidence="4"/>
<dbReference type="Gene3D" id="3.40.50.1000">
    <property type="entry name" value="HAD superfamily/HAD-like"/>
    <property type="match status" value="1"/>
</dbReference>
<evidence type="ECO:0000256" key="1">
    <source>
        <dbReference type="ARBA" id="ARBA00000830"/>
    </source>
</evidence>
<evidence type="ECO:0000256" key="4">
    <source>
        <dbReference type="ARBA" id="ARBA00013078"/>
    </source>
</evidence>
<dbReference type="InterPro" id="IPR050155">
    <property type="entry name" value="HAD-like_hydrolase_sf"/>
</dbReference>
<evidence type="ECO:0000313" key="5">
    <source>
        <dbReference type="EMBL" id="SPF31060.1"/>
    </source>
</evidence>
<dbReference type="Gene3D" id="1.10.150.240">
    <property type="entry name" value="Putative phosphatase, domain 2"/>
    <property type="match status" value="1"/>
</dbReference>
<dbReference type="GO" id="GO:0005829">
    <property type="term" value="C:cytosol"/>
    <property type="evidence" value="ECO:0007669"/>
    <property type="project" value="TreeGrafter"/>
</dbReference>
<protein>
    <recommendedName>
        <fullName evidence="4">phosphoglycolate phosphatase</fullName>
        <ecNumber evidence="4">3.1.3.18</ecNumber>
    </recommendedName>
</protein>
<dbReference type="InterPro" id="IPR036412">
    <property type="entry name" value="HAD-like_sf"/>
</dbReference>
<proteinExistence type="inferred from homology"/>
<reference evidence="5 6" key="1">
    <citation type="submission" date="2018-03" db="EMBL/GenBank/DDBJ databases">
        <authorList>
            <person name="Keele B.F."/>
        </authorList>
    </citation>
    <scope>NUCLEOTIDE SEQUENCE [LARGE SCALE GENOMIC DNA]</scope>
    <source>
        <strain evidence="5 6">CeCT 8812</strain>
    </source>
</reference>
<dbReference type="EMBL" id="OMKW01000004">
    <property type="protein sequence ID" value="SPF31060.1"/>
    <property type="molecule type" value="Genomic_DNA"/>
</dbReference>
<dbReference type="PANTHER" id="PTHR43434">
    <property type="entry name" value="PHOSPHOGLYCOLATE PHOSPHATASE"/>
    <property type="match status" value="1"/>
</dbReference>
<comment type="catalytic activity">
    <reaction evidence="1">
        <text>2-phosphoglycolate + H2O = glycolate + phosphate</text>
        <dbReference type="Rhea" id="RHEA:14369"/>
        <dbReference type="ChEBI" id="CHEBI:15377"/>
        <dbReference type="ChEBI" id="CHEBI:29805"/>
        <dbReference type="ChEBI" id="CHEBI:43474"/>
        <dbReference type="ChEBI" id="CHEBI:58033"/>
        <dbReference type="EC" id="3.1.3.18"/>
    </reaction>
</comment>
<dbReference type="PRINTS" id="PR00413">
    <property type="entry name" value="HADHALOGNASE"/>
</dbReference>
<dbReference type="SFLD" id="SFLDS00003">
    <property type="entry name" value="Haloacid_Dehalogenase"/>
    <property type="match status" value="1"/>
</dbReference>
<dbReference type="GO" id="GO:0008967">
    <property type="term" value="F:phosphoglycolate phosphatase activity"/>
    <property type="evidence" value="ECO:0007669"/>
    <property type="project" value="UniProtKB-EC"/>
</dbReference>
<dbReference type="RefSeq" id="WP_108783732.1">
    <property type="nucleotide sequence ID" value="NZ_OMKW01000004.1"/>
</dbReference>